<evidence type="ECO:0000313" key="3">
    <source>
        <dbReference type="Proteomes" id="UP000193560"/>
    </source>
</evidence>
<dbReference type="STRING" id="90262.A0A1X2IZK3"/>
<feature type="domain" description="SET" evidence="1">
    <location>
        <begin position="102"/>
        <end position="220"/>
    </location>
</feature>
<dbReference type="Proteomes" id="UP000193560">
    <property type="component" value="Unassembled WGS sequence"/>
</dbReference>
<dbReference type="GO" id="GO:0016279">
    <property type="term" value="F:protein-lysine N-methyltransferase activity"/>
    <property type="evidence" value="ECO:0007669"/>
    <property type="project" value="TreeGrafter"/>
</dbReference>
<accession>A0A1X2IZK3</accession>
<dbReference type="InterPro" id="IPR001214">
    <property type="entry name" value="SET_dom"/>
</dbReference>
<reference evidence="2 3" key="1">
    <citation type="submission" date="2016-07" db="EMBL/GenBank/DDBJ databases">
        <title>Pervasive Adenine N6-methylation of Active Genes in Fungi.</title>
        <authorList>
            <consortium name="DOE Joint Genome Institute"/>
            <person name="Mondo S.J."/>
            <person name="Dannebaum R.O."/>
            <person name="Kuo R.C."/>
            <person name="Labutti K."/>
            <person name="Haridas S."/>
            <person name="Kuo A."/>
            <person name="Salamov A."/>
            <person name="Ahrendt S.R."/>
            <person name="Lipzen A."/>
            <person name="Sullivan W."/>
            <person name="Andreopoulos W.B."/>
            <person name="Clum A."/>
            <person name="Lindquist E."/>
            <person name="Daum C."/>
            <person name="Ramamoorthy G.K."/>
            <person name="Gryganskyi A."/>
            <person name="Culley D."/>
            <person name="Magnuson J.K."/>
            <person name="James T.Y."/>
            <person name="O'Malley M.A."/>
            <person name="Stajich J.E."/>
            <person name="Spatafora J.W."/>
            <person name="Visel A."/>
            <person name="Grigoriev I.V."/>
        </authorList>
    </citation>
    <scope>NUCLEOTIDE SEQUENCE [LARGE SCALE GENOMIC DNA]</scope>
    <source>
        <strain evidence="2 3">NRRL 1336</strain>
    </source>
</reference>
<dbReference type="PANTHER" id="PTHR13271">
    <property type="entry name" value="UNCHARACTERIZED PUTATIVE METHYLTRANSFERASE"/>
    <property type="match status" value="1"/>
</dbReference>
<keyword evidence="3" id="KW-1185">Reference proteome</keyword>
<comment type="caution">
    <text evidence="2">The sequence shown here is derived from an EMBL/GenBank/DDBJ whole genome shotgun (WGS) entry which is preliminary data.</text>
</comment>
<proteinExistence type="predicted"/>
<organism evidence="2 3">
    <name type="scientific">Absidia repens</name>
    <dbReference type="NCBI Taxonomy" id="90262"/>
    <lineage>
        <taxon>Eukaryota</taxon>
        <taxon>Fungi</taxon>
        <taxon>Fungi incertae sedis</taxon>
        <taxon>Mucoromycota</taxon>
        <taxon>Mucoromycotina</taxon>
        <taxon>Mucoromycetes</taxon>
        <taxon>Mucorales</taxon>
        <taxon>Cunninghamellaceae</taxon>
        <taxon>Absidia</taxon>
    </lineage>
</organism>
<gene>
    <name evidence="2" type="ORF">BCR42DRAFT_317037</name>
</gene>
<dbReference type="OrthoDB" id="42889at2759"/>
<dbReference type="AlphaFoldDB" id="A0A1X2IZK3"/>
<dbReference type="SUPFAM" id="SSF82199">
    <property type="entry name" value="SET domain"/>
    <property type="match status" value="1"/>
</dbReference>
<evidence type="ECO:0000313" key="2">
    <source>
        <dbReference type="EMBL" id="ORZ24754.1"/>
    </source>
</evidence>
<name>A0A1X2IZK3_9FUNG</name>
<dbReference type="PROSITE" id="PS50280">
    <property type="entry name" value="SET"/>
    <property type="match status" value="1"/>
</dbReference>
<dbReference type="InterPro" id="IPR050600">
    <property type="entry name" value="SETD3_SETD6_MTase"/>
</dbReference>
<dbReference type="PANTHER" id="PTHR13271:SF147">
    <property type="entry name" value="PROTEIN-LYSINE N-METHYLTRANSFERASE EFM1-RELATED"/>
    <property type="match status" value="1"/>
</dbReference>
<protein>
    <recommendedName>
        <fullName evidence="1">SET domain-containing protein</fullName>
    </recommendedName>
</protein>
<dbReference type="InterPro" id="IPR046341">
    <property type="entry name" value="SET_dom_sf"/>
</dbReference>
<evidence type="ECO:0000259" key="1">
    <source>
        <dbReference type="PROSITE" id="PS50280"/>
    </source>
</evidence>
<dbReference type="EMBL" id="MCGE01000002">
    <property type="protein sequence ID" value="ORZ24754.1"/>
    <property type="molecule type" value="Genomic_DNA"/>
</dbReference>
<dbReference type="GO" id="GO:0005634">
    <property type="term" value="C:nucleus"/>
    <property type="evidence" value="ECO:0007669"/>
    <property type="project" value="TreeGrafter"/>
</dbReference>
<sequence length="237" mass="26563">MTDTDLDAYATWIKEHGGSFGKVHVFASEPIDTNESFATVPFKLAITELVARTAFPQLDDFSCRIVLTLFVAHQKAIGTSFYAPYLNILPQSIKTPFFFDDNDMAYLEHTNVALAIKERVYNLRADYDRLLELPIGEDVKSLDLFLWAHCAISSRSFPYKLIDPNHLGSSEVLFPLVDSLNHKPNTKITWSRSGDAENGSLSFVAGQPFAAGEQVFNNYGPKVINNIGNDCIQEEQY</sequence>
<dbReference type="Gene3D" id="3.90.1410.10">
    <property type="entry name" value="set domain protein methyltransferase, domain 1"/>
    <property type="match status" value="1"/>
</dbReference>
<dbReference type="Pfam" id="PF00856">
    <property type="entry name" value="SET"/>
    <property type="match status" value="1"/>
</dbReference>